<dbReference type="RefSeq" id="WP_093516553.1">
    <property type="nucleotide sequence ID" value="NZ_FOSK01000001.1"/>
</dbReference>
<organism evidence="3 4">
    <name type="scientific">Pseudovibrio ascidiaceicola</name>
    <dbReference type="NCBI Taxonomy" id="285279"/>
    <lineage>
        <taxon>Bacteria</taxon>
        <taxon>Pseudomonadati</taxon>
        <taxon>Pseudomonadota</taxon>
        <taxon>Alphaproteobacteria</taxon>
        <taxon>Hyphomicrobiales</taxon>
        <taxon>Stappiaceae</taxon>
        <taxon>Pseudovibrio</taxon>
    </lineage>
</organism>
<keyword evidence="4" id="KW-1185">Reference proteome</keyword>
<feature type="compositionally biased region" description="Basic residues" evidence="2">
    <location>
        <begin position="28"/>
        <end position="38"/>
    </location>
</feature>
<sequence>MGRGSYLGGSTILHAGINWNPEKTSSPAKRKKKKRKKPAQSSEAIEKARDRLLKNVISAELSGVQAGMPSSCSQALKDDVRQFPSLLKWASAQQNYRLYKRQQLLETGKLKSQEHVSYQDPLVGKAELRRARKERRLSNIGREVQLKSSQLGKLQGRMARLEKEIKQLNLEYAKLRSSFRGA</sequence>
<comment type="caution">
    <text evidence="3">The sequence shown here is derived from an EMBL/GenBank/DDBJ whole genome shotgun (WGS) entry which is preliminary data.</text>
</comment>
<protein>
    <recommendedName>
        <fullName evidence="5">BZIP domain-containing protein</fullName>
    </recommendedName>
</protein>
<evidence type="ECO:0000256" key="1">
    <source>
        <dbReference type="SAM" id="Coils"/>
    </source>
</evidence>
<gene>
    <name evidence="3" type="ORF">SAMN04488518_101567</name>
</gene>
<evidence type="ECO:0000256" key="2">
    <source>
        <dbReference type="SAM" id="MobiDB-lite"/>
    </source>
</evidence>
<evidence type="ECO:0000313" key="3">
    <source>
        <dbReference type="EMBL" id="SFJ97716.1"/>
    </source>
</evidence>
<dbReference type="EMBL" id="FOSK01000001">
    <property type="protein sequence ID" value="SFJ97716.1"/>
    <property type="molecule type" value="Genomic_DNA"/>
</dbReference>
<accession>A0A1I3VTW3</accession>
<name>A0A1I3VTW3_9HYPH</name>
<feature type="coiled-coil region" evidence="1">
    <location>
        <begin position="144"/>
        <end position="178"/>
    </location>
</feature>
<evidence type="ECO:0000313" key="4">
    <source>
        <dbReference type="Proteomes" id="UP000199598"/>
    </source>
</evidence>
<reference evidence="3 4" key="1">
    <citation type="submission" date="2016-10" db="EMBL/GenBank/DDBJ databases">
        <authorList>
            <person name="Varghese N."/>
            <person name="Submissions S."/>
        </authorList>
    </citation>
    <scope>NUCLEOTIDE SEQUENCE [LARGE SCALE GENOMIC DNA]</scope>
    <source>
        <strain evidence="3 4">DSM 16392</strain>
    </source>
</reference>
<proteinExistence type="predicted"/>
<dbReference type="Proteomes" id="UP000199598">
    <property type="component" value="Unassembled WGS sequence"/>
</dbReference>
<feature type="region of interest" description="Disordered" evidence="2">
    <location>
        <begin position="1"/>
        <end position="46"/>
    </location>
</feature>
<evidence type="ECO:0008006" key="5">
    <source>
        <dbReference type="Google" id="ProtNLM"/>
    </source>
</evidence>
<keyword evidence="1" id="KW-0175">Coiled coil</keyword>